<comment type="subcellular location">
    <subcellularLocation>
        <location evidence="1">Secreted</location>
    </subcellularLocation>
</comment>
<evidence type="ECO:0000256" key="1">
    <source>
        <dbReference type="ARBA" id="ARBA00004613"/>
    </source>
</evidence>
<feature type="region of interest" description="Disordered" evidence="4">
    <location>
        <begin position="110"/>
        <end position="280"/>
    </location>
</feature>
<feature type="compositionally biased region" description="Basic residues" evidence="4">
    <location>
        <begin position="191"/>
        <end position="205"/>
    </location>
</feature>
<dbReference type="GO" id="GO:0050482">
    <property type="term" value="P:arachidonate secretion"/>
    <property type="evidence" value="ECO:0007669"/>
    <property type="project" value="InterPro"/>
</dbReference>
<reference evidence="5" key="1">
    <citation type="submission" date="2025-08" db="UniProtKB">
        <authorList>
            <consortium name="Ensembl"/>
        </authorList>
    </citation>
    <scope>IDENTIFICATION</scope>
</reference>
<feature type="compositionally biased region" description="Basic and acidic residues" evidence="4">
    <location>
        <begin position="267"/>
        <end position="280"/>
    </location>
</feature>
<dbReference type="PROSITE" id="PS00118">
    <property type="entry name" value="PA2_HIS"/>
    <property type="match status" value="1"/>
</dbReference>
<organism evidence="5 6">
    <name type="scientific">Nannospalax galili</name>
    <name type="common">Northern Israeli blind subterranean mole rat</name>
    <name type="synonym">Spalax galili</name>
    <dbReference type="NCBI Taxonomy" id="1026970"/>
    <lineage>
        <taxon>Eukaryota</taxon>
        <taxon>Metazoa</taxon>
        <taxon>Chordata</taxon>
        <taxon>Craniata</taxon>
        <taxon>Vertebrata</taxon>
        <taxon>Euteleostomi</taxon>
        <taxon>Mammalia</taxon>
        <taxon>Eutheria</taxon>
        <taxon>Euarchontoglires</taxon>
        <taxon>Glires</taxon>
        <taxon>Rodentia</taxon>
        <taxon>Myomorpha</taxon>
        <taxon>Muroidea</taxon>
        <taxon>Spalacidae</taxon>
        <taxon>Spalacinae</taxon>
        <taxon>Nannospalax</taxon>
    </lineage>
</organism>
<keyword evidence="3" id="KW-0964">Secreted</keyword>
<feature type="compositionally biased region" description="Basic residues" evidence="4">
    <location>
        <begin position="166"/>
        <end position="176"/>
    </location>
</feature>
<protein>
    <submittedName>
        <fullName evidence="5">Protein interacting with cyclin A1</fullName>
    </submittedName>
</protein>
<dbReference type="PANTHER" id="PTHR12253">
    <property type="entry name" value="RH14732P"/>
    <property type="match status" value="1"/>
</dbReference>
<sequence length="280" mass="31456">MWVRTTLTIKRWTEEKTGYKAELWDENISSTDVSSFSSEGECKETDRCCWKHKQCAGHIIHPFLDYGHGHHNLHLHAVCHCNCESRCKSYRPDSVAMIHHPIHHECGSDHLNEEEETQSPTLTQVCPTAMPTSLDTGSGTGAPDSAAPITIWFSESPTDKSQGSKLARKQKKKKKEKEKDEDEMTDEKANLKTKPKSKLPKKKSPGKSESSPPDLSQSLSPREPVRTSESSPESREELESENSYSAKGQERPSSEDAVESSLPRKRQNTENDQEKISPSI</sequence>
<dbReference type="InterPro" id="IPR036444">
    <property type="entry name" value="PLipase_A2_dom_sf"/>
</dbReference>
<dbReference type="GO" id="GO:0005576">
    <property type="term" value="C:extracellular region"/>
    <property type="evidence" value="ECO:0007669"/>
    <property type="project" value="UniProtKB-SubCell"/>
</dbReference>
<accession>A0A8C6R921</accession>
<dbReference type="Ensembl" id="ENSNGAT00000020384.1">
    <property type="protein sequence ID" value="ENSNGAP00000014788.1"/>
    <property type="gene ID" value="ENSNGAG00000015998.1"/>
</dbReference>
<evidence type="ECO:0000313" key="5">
    <source>
        <dbReference type="Ensembl" id="ENSNGAP00000014788.1"/>
    </source>
</evidence>
<evidence type="ECO:0000256" key="4">
    <source>
        <dbReference type="SAM" id="MobiDB-lite"/>
    </source>
</evidence>
<dbReference type="GeneTree" id="ENSGT00940000162235"/>
<dbReference type="Gene3D" id="1.20.90.10">
    <property type="entry name" value="Phospholipase A2 domain"/>
    <property type="match status" value="1"/>
</dbReference>
<reference evidence="5" key="2">
    <citation type="submission" date="2025-09" db="UniProtKB">
        <authorList>
            <consortium name="Ensembl"/>
        </authorList>
    </citation>
    <scope>IDENTIFICATION</scope>
</reference>
<dbReference type="Proteomes" id="UP000694381">
    <property type="component" value="Unassembled WGS sequence"/>
</dbReference>
<dbReference type="OMA" id="IHPFSDC"/>
<keyword evidence="6" id="KW-1185">Reference proteome</keyword>
<dbReference type="GO" id="GO:0006644">
    <property type="term" value="P:phospholipid metabolic process"/>
    <property type="evidence" value="ECO:0007669"/>
    <property type="project" value="InterPro"/>
</dbReference>
<feature type="compositionally biased region" description="Polar residues" evidence="4">
    <location>
        <begin position="153"/>
        <end position="164"/>
    </location>
</feature>
<evidence type="ECO:0000313" key="6">
    <source>
        <dbReference type="Proteomes" id="UP000694381"/>
    </source>
</evidence>
<name>A0A8C6R921_NANGA</name>
<feature type="compositionally biased region" description="Polar residues" evidence="4">
    <location>
        <begin position="118"/>
        <end position="137"/>
    </location>
</feature>
<evidence type="ECO:0000256" key="3">
    <source>
        <dbReference type="ARBA" id="ARBA00022525"/>
    </source>
</evidence>
<proteinExistence type="inferred from homology"/>
<evidence type="ECO:0000256" key="2">
    <source>
        <dbReference type="ARBA" id="ARBA00007056"/>
    </source>
</evidence>
<dbReference type="InterPro" id="IPR033113">
    <property type="entry name" value="PLA2_histidine"/>
</dbReference>
<dbReference type="AlphaFoldDB" id="A0A8C6R921"/>
<comment type="similarity">
    <text evidence="2">Belongs to the phospholipase A2 family.</text>
</comment>
<dbReference type="GO" id="GO:0004623">
    <property type="term" value="F:phospholipase A2 activity"/>
    <property type="evidence" value="ECO:0007669"/>
    <property type="project" value="InterPro"/>
</dbReference>
<feature type="compositionally biased region" description="Low complexity" evidence="4">
    <location>
        <begin position="207"/>
        <end position="231"/>
    </location>
</feature>